<dbReference type="GO" id="GO:0009279">
    <property type="term" value="C:cell outer membrane"/>
    <property type="evidence" value="ECO:0007669"/>
    <property type="project" value="UniProtKB-SubCell"/>
</dbReference>
<dbReference type="GO" id="GO:0015891">
    <property type="term" value="P:siderophore transport"/>
    <property type="evidence" value="ECO:0007669"/>
    <property type="project" value="InterPro"/>
</dbReference>
<feature type="domain" description="TonB-dependent receptor-like beta-barrel" evidence="13">
    <location>
        <begin position="232"/>
        <end position="678"/>
    </location>
</feature>
<keyword evidence="5 10" id="KW-0812">Transmembrane</keyword>
<gene>
    <name evidence="15" type="ORF">CWE09_03760</name>
</gene>
<dbReference type="Pfam" id="PF00593">
    <property type="entry name" value="TonB_dep_Rec_b-barrel"/>
    <property type="match status" value="1"/>
</dbReference>
<sequence length="709" mass="79729">MPFRRQCVSPVWVVVHIAIFSASAASAQTEEKNGEEAEENYERLHVVYHQPYRGNVATRDLPQAIDSLDRDFIADTNISRLQDLLSFSPSIALQNDGGSLWDSYSLRGFPGNENMPSGYLINGFDGGRGFSGHRDVSNIEYVEILKGPGSALYGRSDPGGIINITTRKPQYAPEGYLKLSAGSNDRYRLEGDYTRGISDDVAFRINGAWQDHGSFRDYVNSEKKVITPSVRWQLADNTALLYEFEYLQQSQLFDRGIVVLDNDTKTIPRERYLGEPADGPTEISARGHQLTLEHRLNNGWFTAGGISHRSSELSGYSSDAELAPARQQLFTDGRTLTRQRRYRDYHSEDTSLRWELSGSLNALGTTHNILLGADAYDYELYTMLARVRPEAGEYEIDIFEPVYRDQPEPVPVPLYANFETQQAWGVYVQNQFAISERWDGLLGLRLDDFEQSMEEQINGVFSEQRDQRLSPRAGLLFKANPELNLYASYSEGFLPLSGTDAAGNGFDPEESESFEMGFKWKRGDWALNGALFDATKTNILTSDPVNVGFPASLGAASSRGLELDLTTSLGADTELRLAYAFLDTKTSNEMVNLDWGITIPKGSPLINVPRHTANLYIKHYLQRFAIDGHLGTRVRYVDERLGDTVRPGYRLPAYTLVDVFYGQRLSDSWLLQVNVDNLFNAHYIANSYAAMWTTPGAPRQFSVSLRYDF</sequence>
<dbReference type="GO" id="GO:0038023">
    <property type="term" value="F:signaling receptor activity"/>
    <property type="evidence" value="ECO:0007669"/>
    <property type="project" value="InterPro"/>
</dbReference>
<dbReference type="SUPFAM" id="SSF56935">
    <property type="entry name" value="Porins"/>
    <property type="match status" value="1"/>
</dbReference>
<dbReference type="OrthoDB" id="127311at2"/>
<organism evidence="15 16">
    <name type="scientific">Aliidiomarina minuta</name>
    <dbReference type="NCBI Taxonomy" id="880057"/>
    <lineage>
        <taxon>Bacteria</taxon>
        <taxon>Pseudomonadati</taxon>
        <taxon>Pseudomonadota</taxon>
        <taxon>Gammaproteobacteria</taxon>
        <taxon>Alteromonadales</taxon>
        <taxon>Idiomarinaceae</taxon>
        <taxon>Aliidiomarina</taxon>
    </lineage>
</organism>
<dbReference type="CDD" id="cd01347">
    <property type="entry name" value="ligand_gated_channel"/>
    <property type="match status" value="1"/>
</dbReference>
<dbReference type="InterPro" id="IPR037066">
    <property type="entry name" value="Plug_dom_sf"/>
</dbReference>
<evidence type="ECO:0000313" key="15">
    <source>
        <dbReference type="EMBL" id="RUO25856.1"/>
    </source>
</evidence>
<dbReference type="InterPro" id="IPR039426">
    <property type="entry name" value="TonB-dep_rcpt-like"/>
</dbReference>
<evidence type="ECO:0000256" key="4">
    <source>
        <dbReference type="ARBA" id="ARBA00022452"/>
    </source>
</evidence>
<name>A0A432W7C8_9GAMM</name>
<evidence type="ECO:0000256" key="8">
    <source>
        <dbReference type="ARBA" id="ARBA00023170"/>
    </source>
</evidence>
<keyword evidence="6 11" id="KW-0798">TonB box</keyword>
<keyword evidence="16" id="KW-1185">Reference proteome</keyword>
<evidence type="ECO:0000256" key="1">
    <source>
        <dbReference type="ARBA" id="ARBA00004571"/>
    </source>
</evidence>
<dbReference type="PANTHER" id="PTHR32552">
    <property type="entry name" value="FERRICHROME IRON RECEPTOR-RELATED"/>
    <property type="match status" value="1"/>
</dbReference>
<evidence type="ECO:0000256" key="2">
    <source>
        <dbReference type="ARBA" id="ARBA00009810"/>
    </source>
</evidence>
<evidence type="ECO:0000313" key="16">
    <source>
        <dbReference type="Proteomes" id="UP000288293"/>
    </source>
</evidence>
<dbReference type="InterPro" id="IPR036942">
    <property type="entry name" value="Beta-barrel_TonB_sf"/>
</dbReference>
<comment type="similarity">
    <text evidence="2 10 11">Belongs to the TonB-dependent receptor family.</text>
</comment>
<keyword evidence="7 10" id="KW-0472">Membrane</keyword>
<feature type="signal peptide" evidence="12">
    <location>
        <begin position="1"/>
        <end position="27"/>
    </location>
</feature>
<dbReference type="InterPro" id="IPR012910">
    <property type="entry name" value="Plug_dom"/>
</dbReference>
<dbReference type="Gene3D" id="2.170.130.10">
    <property type="entry name" value="TonB-dependent receptor, plug domain"/>
    <property type="match status" value="1"/>
</dbReference>
<evidence type="ECO:0000259" key="14">
    <source>
        <dbReference type="Pfam" id="PF07715"/>
    </source>
</evidence>
<dbReference type="InterPro" id="IPR000531">
    <property type="entry name" value="Beta-barrel_TonB"/>
</dbReference>
<dbReference type="Pfam" id="PF07715">
    <property type="entry name" value="Plug"/>
    <property type="match status" value="1"/>
</dbReference>
<dbReference type="GO" id="GO:0015344">
    <property type="term" value="F:siderophore uptake transmembrane transporter activity"/>
    <property type="evidence" value="ECO:0007669"/>
    <property type="project" value="TreeGrafter"/>
</dbReference>
<evidence type="ECO:0000256" key="11">
    <source>
        <dbReference type="RuleBase" id="RU003357"/>
    </source>
</evidence>
<feature type="chain" id="PRO_5019096405" evidence="12">
    <location>
        <begin position="28"/>
        <end position="709"/>
    </location>
</feature>
<evidence type="ECO:0000259" key="13">
    <source>
        <dbReference type="Pfam" id="PF00593"/>
    </source>
</evidence>
<protein>
    <submittedName>
        <fullName evidence="15">TonB-dependent siderophore receptor</fullName>
    </submittedName>
</protein>
<keyword evidence="12" id="KW-0732">Signal</keyword>
<dbReference type="AlphaFoldDB" id="A0A432W7C8"/>
<accession>A0A432W7C8</accession>
<dbReference type="FunFam" id="2.40.170.20:FF:000005">
    <property type="entry name" value="TonB-dependent siderophore receptor"/>
    <property type="match status" value="1"/>
</dbReference>
<evidence type="ECO:0000256" key="6">
    <source>
        <dbReference type="ARBA" id="ARBA00023077"/>
    </source>
</evidence>
<comment type="subcellular location">
    <subcellularLocation>
        <location evidence="1 10">Cell outer membrane</location>
        <topology evidence="1 10">Multi-pass membrane protein</topology>
    </subcellularLocation>
</comment>
<keyword evidence="9 10" id="KW-0998">Cell outer membrane</keyword>
<comment type="caution">
    <text evidence="15">The sequence shown here is derived from an EMBL/GenBank/DDBJ whole genome shotgun (WGS) entry which is preliminary data.</text>
</comment>
<dbReference type="InterPro" id="IPR010105">
    <property type="entry name" value="TonB_sidphr_rcpt"/>
</dbReference>
<dbReference type="Gene3D" id="2.40.170.20">
    <property type="entry name" value="TonB-dependent receptor, beta-barrel domain"/>
    <property type="match status" value="1"/>
</dbReference>
<evidence type="ECO:0000256" key="3">
    <source>
        <dbReference type="ARBA" id="ARBA00022448"/>
    </source>
</evidence>
<dbReference type="EMBL" id="PIPL01000001">
    <property type="protein sequence ID" value="RUO25856.1"/>
    <property type="molecule type" value="Genomic_DNA"/>
</dbReference>
<dbReference type="Proteomes" id="UP000288293">
    <property type="component" value="Unassembled WGS sequence"/>
</dbReference>
<evidence type="ECO:0000256" key="12">
    <source>
        <dbReference type="SAM" id="SignalP"/>
    </source>
</evidence>
<evidence type="ECO:0000256" key="10">
    <source>
        <dbReference type="PROSITE-ProRule" id="PRU01360"/>
    </source>
</evidence>
<dbReference type="PANTHER" id="PTHR32552:SF90">
    <property type="entry name" value="METAL-PSEUDOPALINE RECEPTOR CNTO"/>
    <property type="match status" value="1"/>
</dbReference>
<feature type="domain" description="TonB-dependent receptor plug" evidence="14">
    <location>
        <begin position="58"/>
        <end position="161"/>
    </location>
</feature>
<evidence type="ECO:0000256" key="9">
    <source>
        <dbReference type="ARBA" id="ARBA00023237"/>
    </source>
</evidence>
<dbReference type="NCBIfam" id="TIGR01783">
    <property type="entry name" value="TonB-siderophor"/>
    <property type="match status" value="1"/>
</dbReference>
<keyword evidence="8 15" id="KW-0675">Receptor</keyword>
<keyword evidence="4 10" id="KW-1134">Transmembrane beta strand</keyword>
<evidence type="ECO:0000256" key="7">
    <source>
        <dbReference type="ARBA" id="ARBA00023136"/>
    </source>
</evidence>
<dbReference type="PROSITE" id="PS52016">
    <property type="entry name" value="TONB_DEPENDENT_REC_3"/>
    <property type="match status" value="1"/>
</dbReference>
<keyword evidence="3 10" id="KW-0813">Transport</keyword>
<evidence type="ECO:0000256" key="5">
    <source>
        <dbReference type="ARBA" id="ARBA00022692"/>
    </source>
</evidence>
<reference evidence="15 16" key="1">
    <citation type="journal article" date="2011" name="Front. Microbiol.">
        <title>Genomic signatures of strain selection and enhancement in Bacillus atrophaeus var. globigii, a historical biowarfare simulant.</title>
        <authorList>
            <person name="Gibbons H.S."/>
            <person name="Broomall S.M."/>
            <person name="McNew L.A."/>
            <person name="Daligault H."/>
            <person name="Chapman C."/>
            <person name="Bruce D."/>
            <person name="Karavis M."/>
            <person name="Krepps M."/>
            <person name="McGregor P.A."/>
            <person name="Hong C."/>
            <person name="Park K.H."/>
            <person name="Akmal A."/>
            <person name="Feldman A."/>
            <person name="Lin J.S."/>
            <person name="Chang W.E."/>
            <person name="Higgs B.W."/>
            <person name="Demirev P."/>
            <person name="Lindquist J."/>
            <person name="Liem A."/>
            <person name="Fochler E."/>
            <person name="Read T.D."/>
            <person name="Tapia R."/>
            <person name="Johnson S."/>
            <person name="Bishop-Lilly K.A."/>
            <person name="Detter C."/>
            <person name="Han C."/>
            <person name="Sozhamannan S."/>
            <person name="Rosenzweig C.N."/>
            <person name="Skowronski E.W."/>
        </authorList>
    </citation>
    <scope>NUCLEOTIDE SEQUENCE [LARGE SCALE GENOMIC DNA]</scope>
    <source>
        <strain evidence="15 16">MLST1</strain>
    </source>
</reference>
<proteinExistence type="inferred from homology"/>